<evidence type="ECO:0000259" key="1">
    <source>
        <dbReference type="PROSITE" id="PS51186"/>
    </source>
</evidence>
<dbReference type="EMBL" id="JPOX01000002">
    <property type="protein sequence ID" value="KFX52697.1"/>
    <property type="molecule type" value="Genomic_DNA"/>
</dbReference>
<dbReference type="eggNOG" id="ENOG502SQRM">
    <property type="taxonomic scope" value="Eukaryota"/>
</dbReference>
<dbReference type="InterPro" id="IPR016181">
    <property type="entry name" value="Acyl_CoA_acyltransferase"/>
</dbReference>
<organism evidence="2">
    <name type="scientific">Talaromyces marneffei PM1</name>
    <dbReference type="NCBI Taxonomy" id="1077442"/>
    <lineage>
        <taxon>Eukaryota</taxon>
        <taxon>Fungi</taxon>
        <taxon>Dikarya</taxon>
        <taxon>Ascomycota</taxon>
        <taxon>Pezizomycotina</taxon>
        <taxon>Eurotiomycetes</taxon>
        <taxon>Eurotiomycetidae</taxon>
        <taxon>Eurotiales</taxon>
        <taxon>Trichocomaceae</taxon>
        <taxon>Talaromyces</taxon>
        <taxon>Talaromyces sect. Talaromyces</taxon>
    </lineage>
</organism>
<dbReference type="SUPFAM" id="SSF55729">
    <property type="entry name" value="Acyl-CoA N-acyltransferases (Nat)"/>
    <property type="match status" value="1"/>
</dbReference>
<dbReference type="InterPro" id="IPR052523">
    <property type="entry name" value="Trichothecene_AcTrans"/>
</dbReference>
<reference evidence="2" key="1">
    <citation type="journal article" date="2014" name="PLoS Genet.">
        <title>Signature Gene Expression Reveals Novel Clues to the Molecular Mechanisms of Dimorphic Transition in Penicillium marneffei.</title>
        <authorList>
            <person name="Yang E."/>
            <person name="Wang G."/>
            <person name="Cai J."/>
            <person name="Woo P.C."/>
            <person name="Lau S.K."/>
            <person name="Yuen K.-Y."/>
            <person name="Chow W.-N."/>
            <person name="Lin X."/>
        </authorList>
    </citation>
    <scope>NUCLEOTIDE SEQUENCE [LARGE SCALE GENOMIC DNA]</scope>
    <source>
        <strain evidence="2">PM1</strain>
    </source>
</reference>
<protein>
    <submittedName>
        <fullName evidence="2">Puromycin N-acetyltransferase</fullName>
    </submittedName>
</protein>
<dbReference type="InterPro" id="IPR000182">
    <property type="entry name" value="GNAT_dom"/>
</dbReference>
<evidence type="ECO:0000313" key="2">
    <source>
        <dbReference type="EMBL" id="KFX52696.1"/>
    </source>
</evidence>
<gene>
    <name evidence="2" type="ORF">GQ26_0021220</name>
</gene>
<accession>A0A093W1D6</accession>
<dbReference type="PANTHER" id="PTHR42791:SF2">
    <property type="entry name" value="N-ACETYLTRANSFERASE DOMAIN-CONTAINING PROTEIN"/>
    <property type="match status" value="1"/>
</dbReference>
<proteinExistence type="predicted"/>
<comment type="caution">
    <text evidence="2">The sequence shown here is derived from an EMBL/GenBank/DDBJ whole genome shotgun (WGS) entry which is preliminary data.</text>
</comment>
<dbReference type="GO" id="GO:0016747">
    <property type="term" value="F:acyltransferase activity, transferring groups other than amino-acyl groups"/>
    <property type="evidence" value="ECO:0007669"/>
    <property type="project" value="InterPro"/>
</dbReference>
<dbReference type="AlphaFoldDB" id="A0A093W1D6"/>
<dbReference type="CDD" id="cd04301">
    <property type="entry name" value="NAT_SF"/>
    <property type="match status" value="1"/>
</dbReference>
<dbReference type="HOGENOM" id="CLU_060131_6_5_1"/>
<keyword evidence="2" id="KW-0808">Transferase</keyword>
<dbReference type="PROSITE" id="PS51186">
    <property type="entry name" value="GNAT"/>
    <property type="match status" value="1"/>
</dbReference>
<dbReference type="EMBL" id="JPOX01000002">
    <property type="protein sequence ID" value="KFX52696.1"/>
    <property type="molecule type" value="Genomic_DNA"/>
</dbReference>
<name>A0A093W1D6_TALMA</name>
<dbReference type="PANTHER" id="PTHR42791">
    <property type="entry name" value="GNAT FAMILY ACETYLTRANSFERASE"/>
    <property type="match status" value="1"/>
</dbReference>
<dbReference type="Gene3D" id="3.40.630.30">
    <property type="match status" value="1"/>
</dbReference>
<sequence>MAITISPADVNDIKPLIRLNQAAFPLMYTSILFNGPLEESTIDAIAEQRIKSLEEENEKSDGQESPQKKFIGFKAIDDSTREIVGEARWMIYYEDEVLTKSIEDEVEKSINPVMPQMKVQPTAEFARILATTKREVLAIPVDSQDTTDSSTPIKLRKRVYLQLLAVHPDHQKKGIGRKLLQWGLDEADRAGLIAYLEASAEGARLYESAGFEKVKDMAMDLTPFGVNHKLPIRLMMKQPRSKQCQ</sequence>
<feature type="domain" description="N-acetyltransferase" evidence="1">
    <location>
        <begin position="97"/>
        <end position="233"/>
    </location>
</feature>
<dbReference type="Pfam" id="PF13508">
    <property type="entry name" value="Acetyltransf_7"/>
    <property type="match status" value="1"/>
</dbReference>